<dbReference type="HOGENOM" id="CLU_049306_0_0_14"/>
<dbReference type="PATRIC" id="fig|496833.3.peg.113"/>
<evidence type="ECO:0000313" key="9">
    <source>
        <dbReference type="Proteomes" id="UP000006810"/>
    </source>
</evidence>
<dbReference type="Proteomes" id="UP000006810">
    <property type="component" value="Chromosome"/>
</dbReference>
<comment type="subcellular location">
    <subcellularLocation>
        <location evidence="1">Cell membrane</location>
        <topology evidence="1">Multi-pass membrane protein</topology>
    </subcellularLocation>
</comment>
<feature type="transmembrane region" description="Helical" evidence="6">
    <location>
        <begin position="259"/>
        <end position="283"/>
    </location>
</feature>
<dbReference type="PANTHER" id="PTHR30619:SF7">
    <property type="entry name" value="BETA-LACTAMASE DOMAIN PROTEIN"/>
    <property type="match status" value="1"/>
</dbReference>
<organism evidence="8 9">
    <name type="scientific">Mycoplasmopsis fermentans (strain ATCC 19989 / NBRC 14854 / NCTC 10117 / PG18)</name>
    <name type="common">Mycoplasma fermentans</name>
    <dbReference type="NCBI Taxonomy" id="496833"/>
    <lineage>
        <taxon>Bacteria</taxon>
        <taxon>Bacillati</taxon>
        <taxon>Mycoplasmatota</taxon>
        <taxon>Mycoplasmoidales</taxon>
        <taxon>Metamycoplasmataceae</taxon>
        <taxon>Mycoplasmopsis</taxon>
    </lineage>
</organism>
<feature type="transmembrane region" description="Helical" evidence="6">
    <location>
        <begin position="435"/>
        <end position="454"/>
    </location>
</feature>
<feature type="transmembrane region" description="Helical" evidence="6">
    <location>
        <begin position="69"/>
        <end position="86"/>
    </location>
</feature>
<evidence type="ECO:0000259" key="7">
    <source>
        <dbReference type="Pfam" id="PF03772"/>
    </source>
</evidence>
<reference evidence="8 9" key="1">
    <citation type="journal article" date="2009" name="Curr. Microbiol.">
        <title>Molecular cloning and expression of a novel cholinephosphotransferase involved in glycoglycerophospholipid biosynthesis of Mycoplasma fermentans.</title>
        <authorList>
            <person name="Ishida N."/>
            <person name="Irikura D."/>
            <person name="Matsuda K."/>
            <person name="Sato S."/>
            <person name="Asano K."/>
        </authorList>
    </citation>
    <scope>NUCLEOTIDE SEQUENCE [LARGE SCALE GENOMIC DNA]</scope>
    <source>
        <strain evidence="9">ATCC 19989 / NBRC 14854 / NCTC 10117 / PG18</strain>
    </source>
</reference>
<feature type="domain" description="ComEC/Rec2-related protein" evidence="7">
    <location>
        <begin position="216"/>
        <end position="450"/>
    </location>
</feature>
<keyword evidence="2" id="KW-1003">Cell membrane</keyword>
<dbReference type="InterPro" id="IPR052159">
    <property type="entry name" value="Competence_DNA_uptake"/>
</dbReference>
<keyword evidence="3 6" id="KW-0812">Transmembrane</keyword>
<accession>C4XF71</accession>
<protein>
    <recommendedName>
        <fullName evidence="7">ComEC/Rec2-related protein domain-containing protein</fullName>
    </recommendedName>
</protein>
<keyword evidence="9" id="KW-1185">Reference proteome</keyword>
<dbReference type="GO" id="GO:0005886">
    <property type="term" value="C:plasma membrane"/>
    <property type="evidence" value="ECO:0007669"/>
    <property type="project" value="UniProtKB-SubCell"/>
</dbReference>
<name>C4XF71_MYCFP</name>
<dbReference type="PANTHER" id="PTHR30619">
    <property type="entry name" value="DNA INTERNALIZATION/COMPETENCE PROTEIN COMEC/REC2"/>
    <property type="match status" value="1"/>
</dbReference>
<feature type="transmembrane region" description="Helical" evidence="6">
    <location>
        <begin position="352"/>
        <end position="372"/>
    </location>
</feature>
<dbReference type="NCBIfam" id="TIGR00360">
    <property type="entry name" value="ComEC_N-term"/>
    <property type="match status" value="1"/>
</dbReference>
<feature type="transmembrane region" description="Helical" evidence="6">
    <location>
        <begin position="48"/>
        <end position="64"/>
    </location>
</feature>
<feature type="transmembrane region" description="Helical" evidence="6">
    <location>
        <begin position="21"/>
        <end position="42"/>
    </location>
</feature>
<dbReference type="KEGG" id="mfp:MBIO_0528"/>
<evidence type="ECO:0000256" key="2">
    <source>
        <dbReference type="ARBA" id="ARBA00022475"/>
    </source>
</evidence>
<evidence type="ECO:0000256" key="5">
    <source>
        <dbReference type="ARBA" id="ARBA00023136"/>
    </source>
</evidence>
<evidence type="ECO:0000256" key="1">
    <source>
        <dbReference type="ARBA" id="ARBA00004651"/>
    </source>
</evidence>
<evidence type="ECO:0000256" key="3">
    <source>
        <dbReference type="ARBA" id="ARBA00022692"/>
    </source>
</evidence>
<dbReference type="RefSeq" id="WP_015511019.1">
    <property type="nucleotide sequence ID" value="NC_021002.1"/>
</dbReference>
<sequence>MERLRKYFGSWQGNLKEITRNFNSVSLFLFSLLSPVLLHLVINAQETKIFWILLFLIYVTFLALIKPKYLILVAMLLTLYLSYFLSKTKIYYEKGIYKIEGSISVLSKKYLVISNENNNILIYTSDLKNSTPLSLGDQVEIQGELNPIEIDNSKIATFYLQNNINYLLKKTVILTVIKPEFSVEEKIMNYSKNHGELFDSYWRLLVFGSYDSKELVLNKVNRLNIVHLIVISGLHFDLLFYLILLILKPLDKIKIKSKYVAFALIFYYLTLLANPVSALRAYIMQVVKNSNNPFSYNNKFKKYDGLVISILVLFLLKNNYLFSLSFILSFSSTFTIMLLVPMVKSKKLNNFLKTLILMTLIYLFNIPMLLYINEYWNYFGLLLGIIMAPLFQFFHLCSLLFWWSPTMLSWMYYLLDNLLYYLVEYTFALKINISINWWILIFWSSFWYLTIFFMKLKSNIKIWKIKTA</sequence>
<keyword evidence="4 6" id="KW-1133">Transmembrane helix</keyword>
<dbReference type="NCBIfam" id="NF045979">
    <property type="entry name" value="ComEC_MAG0480"/>
    <property type="match status" value="1"/>
</dbReference>
<dbReference type="InterPro" id="IPR004477">
    <property type="entry name" value="ComEC_N"/>
</dbReference>
<proteinExistence type="predicted"/>
<evidence type="ECO:0000256" key="6">
    <source>
        <dbReference type="SAM" id="Phobius"/>
    </source>
</evidence>
<dbReference type="EMBL" id="AP009608">
    <property type="protein sequence ID" value="BAH69793.1"/>
    <property type="molecule type" value="Genomic_DNA"/>
</dbReference>
<dbReference type="AlphaFoldDB" id="C4XF71"/>
<gene>
    <name evidence="8" type="ordered locus">MBIO_0528</name>
</gene>
<dbReference type="Pfam" id="PF03772">
    <property type="entry name" value="Competence"/>
    <property type="match status" value="1"/>
</dbReference>
<evidence type="ECO:0000256" key="4">
    <source>
        <dbReference type="ARBA" id="ARBA00022989"/>
    </source>
</evidence>
<dbReference type="eggNOG" id="COG0658">
    <property type="taxonomic scope" value="Bacteria"/>
</dbReference>
<feature type="transmembrane region" description="Helical" evidence="6">
    <location>
        <begin position="378"/>
        <end position="403"/>
    </location>
</feature>
<evidence type="ECO:0000313" key="8">
    <source>
        <dbReference type="EMBL" id="BAH69793.1"/>
    </source>
</evidence>
<feature type="transmembrane region" description="Helical" evidence="6">
    <location>
        <begin position="225"/>
        <end position="247"/>
    </location>
</feature>
<keyword evidence="5 6" id="KW-0472">Membrane</keyword>